<dbReference type="InterPro" id="IPR020846">
    <property type="entry name" value="MFS_dom"/>
</dbReference>
<dbReference type="PANTHER" id="PTHR42718:SF47">
    <property type="entry name" value="METHYL VIOLOGEN RESISTANCE PROTEIN SMVA"/>
    <property type="match status" value="1"/>
</dbReference>
<protein>
    <submittedName>
        <fullName evidence="10">MFS transporter</fullName>
    </submittedName>
</protein>
<dbReference type="InterPro" id="IPR036259">
    <property type="entry name" value="MFS_trans_sf"/>
</dbReference>
<feature type="domain" description="Major facilitator superfamily (MFS) profile" evidence="9">
    <location>
        <begin position="1"/>
        <end position="483"/>
    </location>
</feature>
<evidence type="ECO:0000256" key="4">
    <source>
        <dbReference type="ARBA" id="ARBA00022692"/>
    </source>
</evidence>
<reference evidence="11" key="1">
    <citation type="journal article" date="2019" name="Int. J. Syst. Evol. Microbiol.">
        <title>The Global Catalogue of Microorganisms (GCM) 10K type strain sequencing project: providing services to taxonomists for standard genome sequencing and annotation.</title>
        <authorList>
            <consortium name="The Broad Institute Genomics Platform"/>
            <consortium name="The Broad Institute Genome Sequencing Center for Infectious Disease"/>
            <person name="Wu L."/>
            <person name="Ma J."/>
        </authorList>
    </citation>
    <scope>NUCLEOTIDE SEQUENCE [LARGE SCALE GENOMIC DNA]</scope>
    <source>
        <strain evidence="11">SYNS20</strain>
    </source>
</reference>
<sequence>MLTLPAMLVSMDLTVLHLAVPAVSAELGPTSSQLLWIVDVYGFMIAGFLVVMGTLGDRIGRRRLLFIGAAGFGVASVLAAFATSAELLIAARALLGVSGATLAPSTVALIRHMFHDPQQRTRAISLWFMSFMAGSAIGPLIGGALLEFFWWGAAFLIGVPVMLLLLVAGPAVLPEHRDPAPGRLDLTSALVALVAVLCGMYGLKKAAESGLGPVPVAAMAAGVLGCLLFVRRQRTVTNPLIDPALFHRRTVRVSLLALTVGAVAIGGIGYLTLQHLQLVVGLTPFEAGVWTLPPFVAGAVTTVLVPNLAKRLGQAPLIAGGMTVAAVGLTVLALLGGSGGELALVICALVCLFGGLMPVLALGVDLVVEAAPPARTGAASAITETTQELGIALGIALLGSSASFVYRRGMDAVLPYEAGQSEAAEAARSTLGGARGAAGELSDEILTAAGQAFTDGLRVAAAVGAVALVAGAAVAAATLRRVRTDAVPEERSAAGAAGS</sequence>
<dbReference type="Proteomes" id="UP001596523">
    <property type="component" value="Unassembled WGS sequence"/>
</dbReference>
<feature type="transmembrane region" description="Helical" evidence="8">
    <location>
        <begin position="184"/>
        <end position="203"/>
    </location>
</feature>
<feature type="transmembrane region" description="Helical" evidence="8">
    <location>
        <begin position="209"/>
        <end position="230"/>
    </location>
</feature>
<keyword evidence="6 8" id="KW-0472">Membrane</keyword>
<proteinExistence type="predicted"/>
<evidence type="ECO:0000313" key="10">
    <source>
        <dbReference type="EMBL" id="MFC7303691.1"/>
    </source>
</evidence>
<feature type="transmembrane region" description="Helical" evidence="8">
    <location>
        <begin position="89"/>
        <end position="111"/>
    </location>
</feature>
<feature type="transmembrane region" description="Helical" evidence="8">
    <location>
        <begin position="148"/>
        <end position="172"/>
    </location>
</feature>
<dbReference type="PANTHER" id="PTHR42718">
    <property type="entry name" value="MAJOR FACILITATOR SUPERFAMILY MULTIDRUG TRANSPORTER MFSC"/>
    <property type="match status" value="1"/>
</dbReference>
<feature type="transmembrane region" description="Helical" evidence="8">
    <location>
        <begin position="123"/>
        <end position="142"/>
    </location>
</feature>
<keyword evidence="4 8" id="KW-0812">Transmembrane</keyword>
<feature type="transmembrane region" description="Helical" evidence="8">
    <location>
        <begin position="285"/>
        <end position="305"/>
    </location>
</feature>
<keyword evidence="7" id="KW-0046">Antibiotic resistance</keyword>
<dbReference type="Gene3D" id="1.20.1250.20">
    <property type="entry name" value="MFS general substrate transporter like domains"/>
    <property type="match status" value="1"/>
</dbReference>
<evidence type="ECO:0000256" key="8">
    <source>
        <dbReference type="SAM" id="Phobius"/>
    </source>
</evidence>
<evidence type="ECO:0000256" key="1">
    <source>
        <dbReference type="ARBA" id="ARBA00004651"/>
    </source>
</evidence>
<evidence type="ECO:0000256" key="3">
    <source>
        <dbReference type="ARBA" id="ARBA00022475"/>
    </source>
</evidence>
<evidence type="ECO:0000313" key="11">
    <source>
        <dbReference type="Proteomes" id="UP001596523"/>
    </source>
</evidence>
<gene>
    <name evidence="10" type="ORF">ACFQVC_05600</name>
</gene>
<dbReference type="CDD" id="cd17321">
    <property type="entry name" value="MFS_MMR_MDR_like"/>
    <property type="match status" value="1"/>
</dbReference>
<accession>A0ABW2JE85</accession>
<feature type="transmembrane region" description="Helical" evidence="8">
    <location>
        <begin position="389"/>
        <end position="406"/>
    </location>
</feature>
<organism evidence="10 11">
    <name type="scientific">Streptomyces monticola</name>
    <dbReference type="NCBI Taxonomy" id="2666263"/>
    <lineage>
        <taxon>Bacteria</taxon>
        <taxon>Bacillati</taxon>
        <taxon>Actinomycetota</taxon>
        <taxon>Actinomycetes</taxon>
        <taxon>Kitasatosporales</taxon>
        <taxon>Streptomycetaceae</taxon>
        <taxon>Streptomyces</taxon>
    </lineage>
</organism>
<evidence type="ECO:0000256" key="6">
    <source>
        <dbReference type="ARBA" id="ARBA00023136"/>
    </source>
</evidence>
<comment type="caution">
    <text evidence="10">The sequence shown here is derived from an EMBL/GenBank/DDBJ whole genome shotgun (WGS) entry which is preliminary data.</text>
</comment>
<dbReference type="InterPro" id="IPR011701">
    <property type="entry name" value="MFS"/>
</dbReference>
<feature type="transmembrane region" description="Helical" evidence="8">
    <location>
        <begin position="34"/>
        <end position="52"/>
    </location>
</feature>
<keyword evidence="3" id="KW-1003">Cell membrane</keyword>
<keyword evidence="2" id="KW-0813">Transport</keyword>
<evidence type="ECO:0000256" key="2">
    <source>
        <dbReference type="ARBA" id="ARBA00022448"/>
    </source>
</evidence>
<dbReference type="SUPFAM" id="SSF103473">
    <property type="entry name" value="MFS general substrate transporter"/>
    <property type="match status" value="1"/>
</dbReference>
<dbReference type="Pfam" id="PF07690">
    <property type="entry name" value="MFS_1"/>
    <property type="match status" value="1"/>
</dbReference>
<evidence type="ECO:0000259" key="9">
    <source>
        <dbReference type="PROSITE" id="PS50850"/>
    </source>
</evidence>
<feature type="transmembrane region" description="Helical" evidence="8">
    <location>
        <begin position="64"/>
        <end position="83"/>
    </location>
</feature>
<feature type="transmembrane region" description="Helical" evidence="8">
    <location>
        <begin position="251"/>
        <end position="273"/>
    </location>
</feature>
<feature type="transmembrane region" description="Helical" evidence="8">
    <location>
        <begin position="459"/>
        <end position="479"/>
    </location>
</feature>
<dbReference type="RefSeq" id="WP_381828223.1">
    <property type="nucleotide sequence ID" value="NZ_JBHTCF010000002.1"/>
</dbReference>
<comment type="subcellular location">
    <subcellularLocation>
        <location evidence="1">Cell membrane</location>
        <topology evidence="1">Multi-pass membrane protein</topology>
    </subcellularLocation>
</comment>
<feature type="transmembrane region" description="Helical" evidence="8">
    <location>
        <begin position="342"/>
        <end position="368"/>
    </location>
</feature>
<dbReference type="PROSITE" id="PS50850">
    <property type="entry name" value="MFS"/>
    <property type="match status" value="1"/>
</dbReference>
<dbReference type="Gene3D" id="1.20.1720.10">
    <property type="entry name" value="Multidrug resistance protein D"/>
    <property type="match status" value="1"/>
</dbReference>
<feature type="transmembrane region" description="Helical" evidence="8">
    <location>
        <begin position="317"/>
        <end position="336"/>
    </location>
</feature>
<name>A0ABW2JE85_9ACTN</name>
<dbReference type="EMBL" id="JBHTCF010000002">
    <property type="protein sequence ID" value="MFC7303691.1"/>
    <property type="molecule type" value="Genomic_DNA"/>
</dbReference>
<evidence type="ECO:0000256" key="7">
    <source>
        <dbReference type="ARBA" id="ARBA00023251"/>
    </source>
</evidence>
<evidence type="ECO:0000256" key="5">
    <source>
        <dbReference type="ARBA" id="ARBA00022989"/>
    </source>
</evidence>
<keyword evidence="5 8" id="KW-1133">Transmembrane helix</keyword>
<keyword evidence="11" id="KW-1185">Reference proteome</keyword>